<evidence type="ECO:0000313" key="10">
    <source>
        <dbReference type="Proteomes" id="UP000023067"/>
    </source>
</evidence>
<protein>
    <submittedName>
        <fullName evidence="9">MFS transporter</fullName>
    </submittedName>
</protein>
<feature type="transmembrane region" description="Helical" evidence="7">
    <location>
        <begin position="365"/>
        <end position="387"/>
    </location>
</feature>
<feature type="transmembrane region" description="Helical" evidence="7">
    <location>
        <begin position="304"/>
        <end position="324"/>
    </location>
</feature>
<feature type="transmembrane region" description="Helical" evidence="7">
    <location>
        <begin position="171"/>
        <end position="193"/>
    </location>
</feature>
<comment type="subcellular location">
    <subcellularLocation>
        <location evidence="1">Cell membrane</location>
        <topology evidence="1">Multi-pass membrane protein</topology>
    </subcellularLocation>
</comment>
<name>Z9JUH8_9MICO</name>
<dbReference type="Gene3D" id="1.20.1250.20">
    <property type="entry name" value="MFS general substrate transporter like domains"/>
    <property type="match status" value="1"/>
</dbReference>
<evidence type="ECO:0000259" key="8">
    <source>
        <dbReference type="PROSITE" id="PS50850"/>
    </source>
</evidence>
<keyword evidence="10" id="KW-1185">Reference proteome</keyword>
<feature type="transmembrane region" description="Helical" evidence="7">
    <location>
        <begin position="330"/>
        <end position="353"/>
    </location>
</feature>
<evidence type="ECO:0000256" key="6">
    <source>
        <dbReference type="SAM" id="MobiDB-lite"/>
    </source>
</evidence>
<feature type="transmembrane region" description="Helical" evidence="7">
    <location>
        <begin position="393"/>
        <end position="413"/>
    </location>
</feature>
<evidence type="ECO:0000256" key="2">
    <source>
        <dbReference type="ARBA" id="ARBA00022475"/>
    </source>
</evidence>
<comment type="caution">
    <text evidence="9">The sequence shown here is derived from an EMBL/GenBank/DDBJ whole genome shotgun (WGS) entry which is preliminary data.</text>
</comment>
<feature type="transmembrane region" description="Helical" evidence="7">
    <location>
        <begin position="246"/>
        <end position="267"/>
    </location>
</feature>
<dbReference type="AlphaFoldDB" id="Z9JUH8"/>
<feature type="compositionally biased region" description="Low complexity" evidence="6">
    <location>
        <begin position="34"/>
        <end position="44"/>
    </location>
</feature>
<feature type="region of interest" description="Disordered" evidence="6">
    <location>
        <begin position="1"/>
        <end position="44"/>
    </location>
</feature>
<reference evidence="9 10" key="1">
    <citation type="submission" date="2014-02" db="EMBL/GenBank/DDBJ databases">
        <title>Genome sequence of Brachybacterium phenoliresistens strain W13A50.</title>
        <authorList>
            <person name="Wang X."/>
        </authorList>
    </citation>
    <scope>NUCLEOTIDE SEQUENCE [LARGE SCALE GENOMIC DNA]</scope>
    <source>
        <strain evidence="9 10">W13A50</strain>
    </source>
</reference>
<dbReference type="PANTHER" id="PTHR43124">
    <property type="entry name" value="PURINE EFFLUX PUMP PBUE"/>
    <property type="match status" value="1"/>
</dbReference>
<feature type="transmembrane region" description="Helical" evidence="7">
    <location>
        <begin position="199"/>
        <end position="220"/>
    </location>
</feature>
<evidence type="ECO:0000256" key="7">
    <source>
        <dbReference type="SAM" id="Phobius"/>
    </source>
</evidence>
<dbReference type="PROSITE" id="PS50850">
    <property type="entry name" value="MFS"/>
    <property type="match status" value="1"/>
</dbReference>
<dbReference type="InterPro" id="IPR050189">
    <property type="entry name" value="MFS_Efflux_Transporters"/>
</dbReference>
<proteinExistence type="predicted"/>
<feature type="transmembrane region" description="Helical" evidence="7">
    <location>
        <begin position="116"/>
        <end position="136"/>
    </location>
</feature>
<sequence length="420" mass="42357">MRRSDQSWVARMGDAVTMTSSSPRTLAPSGPEDAPASAPRPAGRAHHPVVTALALSAGTASLVGSEFIPAGVLPGMAADLGVSEGRAGLAVAATALAGALTAPTIAAVLPRADRRTVMLGLLALAVVSNLVVSIAPSLAVVLAARVLLGAALAGFWSFAFGVGVHVTGRPALVSTTVALGTSTATIIGVPVSSVLGDLIGWRAVFVLVSVVTFAAGVLLWRLLPPVPAAPGAGFAMMRATLTNRRLIAGVLVVGLAAFANFTAYPYIRVAIEAVDVSVVAVLLLAWGLGGLLGNLAGGWASRRLRWAAAAGPAILMLALIGMATTDQVPVLAVAVIAWGLGFNMVPVVSQLWVAAVEPRRVESAIALQVTAFQIAIMLGAIVGGLIVDQRGPAATMALGAVFAGLAAIGYASIRVRPRAD</sequence>
<dbReference type="eggNOG" id="COG2814">
    <property type="taxonomic scope" value="Bacteria"/>
</dbReference>
<keyword evidence="5 7" id="KW-0472">Membrane</keyword>
<evidence type="ECO:0000256" key="3">
    <source>
        <dbReference type="ARBA" id="ARBA00022692"/>
    </source>
</evidence>
<gene>
    <name evidence="9" type="ORF">BF93_16045</name>
</gene>
<feature type="domain" description="Major facilitator superfamily (MFS) profile" evidence="8">
    <location>
        <begin position="50"/>
        <end position="418"/>
    </location>
</feature>
<keyword evidence="2" id="KW-1003">Cell membrane</keyword>
<evidence type="ECO:0000313" key="9">
    <source>
        <dbReference type="EMBL" id="EWS81673.1"/>
    </source>
</evidence>
<keyword evidence="3 7" id="KW-0812">Transmembrane</keyword>
<dbReference type="InterPro" id="IPR036259">
    <property type="entry name" value="MFS_trans_sf"/>
</dbReference>
<dbReference type="PANTHER" id="PTHR43124:SF5">
    <property type="entry name" value="PURINE RIBONUCLEOSIDE EFFLUX PUMP NEPI"/>
    <property type="match status" value="1"/>
</dbReference>
<dbReference type="GO" id="GO:0022857">
    <property type="term" value="F:transmembrane transporter activity"/>
    <property type="evidence" value="ECO:0007669"/>
    <property type="project" value="InterPro"/>
</dbReference>
<keyword evidence="4 7" id="KW-1133">Transmembrane helix</keyword>
<dbReference type="Pfam" id="PF07690">
    <property type="entry name" value="MFS_1"/>
    <property type="match status" value="1"/>
</dbReference>
<feature type="transmembrane region" description="Helical" evidence="7">
    <location>
        <begin position="88"/>
        <end position="109"/>
    </location>
</feature>
<dbReference type="SUPFAM" id="SSF103473">
    <property type="entry name" value="MFS general substrate transporter"/>
    <property type="match status" value="1"/>
</dbReference>
<dbReference type="CDD" id="cd17324">
    <property type="entry name" value="MFS_NepI_like"/>
    <property type="match status" value="1"/>
</dbReference>
<evidence type="ECO:0000256" key="1">
    <source>
        <dbReference type="ARBA" id="ARBA00004651"/>
    </source>
</evidence>
<dbReference type="STRING" id="396014.BF93_16045"/>
<feature type="transmembrane region" description="Helical" evidence="7">
    <location>
        <begin position="49"/>
        <end position="68"/>
    </location>
</feature>
<dbReference type="GO" id="GO:0005886">
    <property type="term" value="C:plasma membrane"/>
    <property type="evidence" value="ECO:0007669"/>
    <property type="project" value="UniProtKB-SubCell"/>
</dbReference>
<feature type="transmembrane region" description="Helical" evidence="7">
    <location>
        <begin position="273"/>
        <end position="292"/>
    </location>
</feature>
<evidence type="ECO:0000256" key="4">
    <source>
        <dbReference type="ARBA" id="ARBA00022989"/>
    </source>
</evidence>
<dbReference type="PATRIC" id="fig|396014.3.peg.1554"/>
<dbReference type="InterPro" id="IPR020846">
    <property type="entry name" value="MFS_dom"/>
</dbReference>
<dbReference type="Proteomes" id="UP000023067">
    <property type="component" value="Unassembled WGS sequence"/>
</dbReference>
<feature type="transmembrane region" description="Helical" evidence="7">
    <location>
        <begin position="142"/>
        <end position="164"/>
    </location>
</feature>
<evidence type="ECO:0000256" key="5">
    <source>
        <dbReference type="ARBA" id="ARBA00023136"/>
    </source>
</evidence>
<organism evidence="9 10">
    <name type="scientific">Brachybacterium phenoliresistens</name>
    <dbReference type="NCBI Taxonomy" id="396014"/>
    <lineage>
        <taxon>Bacteria</taxon>
        <taxon>Bacillati</taxon>
        <taxon>Actinomycetota</taxon>
        <taxon>Actinomycetes</taxon>
        <taxon>Micrococcales</taxon>
        <taxon>Dermabacteraceae</taxon>
        <taxon>Brachybacterium</taxon>
    </lineage>
</organism>
<dbReference type="HOGENOM" id="CLU_001265_61_1_11"/>
<dbReference type="InterPro" id="IPR011701">
    <property type="entry name" value="MFS"/>
</dbReference>
<dbReference type="EMBL" id="JDYK01000006">
    <property type="protein sequence ID" value="EWS81673.1"/>
    <property type="molecule type" value="Genomic_DNA"/>
</dbReference>
<accession>Z9JUH8</accession>